<comment type="caution">
    <text evidence="9">The sequence shown here is derived from an EMBL/GenBank/DDBJ whole genome shotgun (WGS) entry which is preliminary data.</text>
</comment>
<dbReference type="PANTHER" id="PTHR10909:SF382">
    <property type="entry name" value="ACYL-COENZYME A OXIDASE"/>
    <property type="match status" value="1"/>
</dbReference>
<feature type="domain" description="Acyl-CoA oxidase C-terminal" evidence="7">
    <location>
        <begin position="449"/>
        <end position="585"/>
    </location>
</feature>
<comment type="similarity">
    <text evidence="2">Belongs to the acyl-CoA oxidase family.</text>
</comment>
<evidence type="ECO:0000256" key="5">
    <source>
        <dbReference type="ARBA" id="ARBA00023002"/>
    </source>
</evidence>
<dbReference type="PANTHER" id="PTHR10909">
    <property type="entry name" value="ELECTRON TRANSPORT OXIDOREDUCTASE"/>
    <property type="match status" value="1"/>
</dbReference>
<sequence length="596" mass="65379">MPSSTSEDRDELIRLVFDGTFDNVHADLRDTVSDPLFAPRSGLDATQQGRLAYDRSRLVHARTGPAQKVLDDPLRLFALSEWPSLMDTTTLPLLMSHYNLCLGTLLHHSAGRDDLDDIIEELATMRSVGMLMVTELGFGNNAAAMRTRAVYDPLADEFVLSTPDPQAQKFMPYTGIQDIPKIAVVMARLVVQDTDRGIFPFIVRICDAEGLLPGVRATALPDKPGLALDNGVTWFDGVRLPRRNLLGGAMGRLMPDGTFESTIPSRRRRFLTSLERVQPGRLCLASALVAAGRASLYIALRYARQRKTFAPGESDVPVIAYRSQQTALFRALADVYAMTFLVNSTKRAFVRTGVSDDTNHLISLTKVVSSWSMTDVLTTCRERTGAQGMFSANRIADYIAMAQGVVTAEGDNLPLLAKAGNELLAHPPATDTGTPEPQGRSLTDPSFHRELTRFRQSRLTDTTAYAMRREIRGGSSLFDAWNHHINAALTLAESRGRELALEELHTAATQATTPRTREALGLLAALYGLGLTERDAAWHLAHGTLTPHQVTRIPTLLEALSTRVLPYADLLVDGFGLTDELLRAPALRPGLTDFHA</sequence>
<evidence type="ECO:0000313" key="9">
    <source>
        <dbReference type="EMBL" id="MEZ3182805.1"/>
    </source>
</evidence>
<dbReference type="PIRSF" id="PIRSF000168">
    <property type="entry name" value="Acyl-CoA_oxidase"/>
    <property type="match status" value="1"/>
</dbReference>
<dbReference type="Pfam" id="PF01756">
    <property type="entry name" value="ACOX"/>
    <property type="match status" value="1"/>
</dbReference>
<evidence type="ECO:0000256" key="3">
    <source>
        <dbReference type="ARBA" id="ARBA00022630"/>
    </source>
</evidence>
<dbReference type="InterPro" id="IPR055060">
    <property type="entry name" value="ACOX_C_alpha1"/>
</dbReference>
<dbReference type="Pfam" id="PF22924">
    <property type="entry name" value="ACOX_C_alpha1"/>
    <property type="match status" value="1"/>
</dbReference>
<reference evidence="9 10" key="1">
    <citation type="journal article" date="2021" name="Res Sq">
        <title>Streptomyces Pimoensis sp. nov., Isolated From the Taklimakan Desert in Xinjiang, China.</title>
        <authorList>
            <person name="Zhang P."/>
            <person name="Luo X."/>
            <person name="Luo X."/>
            <person name="Liu Z."/>
            <person name="Xia Z."/>
            <person name="Wan C."/>
            <person name="zhang L."/>
        </authorList>
    </citation>
    <scope>NUCLEOTIDE SEQUENCE [LARGE SCALE GENOMIC DNA]</scope>
    <source>
        <strain evidence="9 10">TRM75549</strain>
    </source>
</reference>
<dbReference type="Gene3D" id="1.20.140.10">
    <property type="entry name" value="Butyryl-CoA Dehydrogenase, subunit A, domain 3"/>
    <property type="match status" value="2"/>
</dbReference>
<dbReference type="EMBL" id="JAHWZY010000052">
    <property type="protein sequence ID" value="MEZ3182805.1"/>
    <property type="molecule type" value="Genomic_DNA"/>
</dbReference>
<name>A0ABV4J798_9ACTN</name>
<organism evidence="9 10">
    <name type="scientific">Streptomyces pimonensis</name>
    <dbReference type="NCBI Taxonomy" id="2860288"/>
    <lineage>
        <taxon>Bacteria</taxon>
        <taxon>Bacillati</taxon>
        <taxon>Actinomycetota</taxon>
        <taxon>Actinomycetes</taxon>
        <taxon>Kitasatosporales</taxon>
        <taxon>Streptomycetaceae</taxon>
        <taxon>Streptomyces</taxon>
    </lineage>
</organism>
<proteinExistence type="inferred from homology"/>
<feature type="domain" description="Acyl-CoA oxidase C-alpha1" evidence="8">
    <location>
        <begin position="281"/>
        <end position="423"/>
    </location>
</feature>
<evidence type="ECO:0000256" key="6">
    <source>
        <dbReference type="SAM" id="MobiDB-lite"/>
    </source>
</evidence>
<feature type="region of interest" description="Disordered" evidence="6">
    <location>
        <begin position="425"/>
        <end position="445"/>
    </location>
</feature>
<dbReference type="RefSeq" id="WP_371243857.1">
    <property type="nucleotide sequence ID" value="NZ_JAHWZY010000052.1"/>
</dbReference>
<evidence type="ECO:0008006" key="11">
    <source>
        <dbReference type="Google" id="ProtNLM"/>
    </source>
</evidence>
<gene>
    <name evidence="9" type="ORF">KYY02_30355</name>
</gene>
<dbReference type="InterPro" id="IPR002655">
    <property type="entry name" value="Acyl-CoA_oxidase_C"/>
</dbReference>
<evidence type="ECO:0000259" key="8">
    <source>
        <dbReference type="Pfam" id="PF22924"/>
    </source>
</evidence>
<keyword evidence="3" id="KW-0285">Flavoprotein</keyword>
<keyword evidence="5" id="KW-0560">Oxidoreductase</keyword>
<comment type="cofactor">
    <cofactor evidence="1">
        <name>FAD</name>
        <dbReference type="ChEBI" id="CHEBI:57692"/>
    </cofactor>
</comment>
<evidence type="ECO:0000259" key="7">
    <source>
        <dbReference type="Pfam" id="PF01756"/>
    </source>
</evidence>
<dbReference type="InterPro" id="IPR012258">
    <property type="entry name" value="Acyl-CoA_oxidase"/>
</dbReference>
<keyword evidence="10" id="KW-1185">Reference proteome</keyword>
<dbReference type="SUPFAM" id="SSF56645">
    <property type="entry name" value="Acyl-CoA dehydrogenase NM domain-like"/>
    <property type="match status" value="1"/>
</dbReference>
<protein>
    <recommendedName>
        <fullName evidence="11">Acyl-CoA oxidase</fullName>
    </recommendedName>
</protein>
<dbReference type="Proteomes" id="UP001567537">
    <property type="component" value="Unassembled WGS sequence"/>
</dbReference>
<dbReference type="Gene3D" id="2.40.110.10">
    <property type="entry name" value="Butyryl-CoA Dehydrogenase, subunit A, domain 2"/>
    <property type="match status" value="1"/>
</dbReference>
<accession>A0ABV4J798</accession>
<evidence type="ECO:0000256" key="4">
    <source>
        <dbReference type="ARBA" id="ARBA00022827"/>
    </source>
</evidence>
<dbReference type="InterPro" id="IPR036250">
    <property type="entry name" value="AcylCo_DH-like_C"/>
</dbReference>
<evidence type="ECO:0000256" key="1">
    <source>
        <dbReference type="ARBA" id="ARBA00001974"/>
    </source>
</evidence>
<dbReference type="InterPro" id="IPR046373">
    <property type="entry name" value="Acyl-CoA_Oxase/DH_mid-dom_sf"/>
</dbReference>
<feature type="compositionally biased region" description="Polar residues" evidence="6">
    <location>
        <begin position="431"/>
        <end position="444"/>
    </location>
</feature>
<keyword evidence="4" id="KW-0274">FAD</keyword>
<dbReference type="SUPFAM" id="SSF47203">
    <property type="entry name" value="Acyl-CoA dehydrogenase C-terminal domain-like"/>
    <property type="match status" value="2"/>
</dbReference>
<evidence type="ECO:0000313" key="10">
    <source>
        <dbReference type="Proteomes" id="UP001567537"/>
    </source>
</evidence>
<evidence type="ECO:0000256" key="2">
    <source>
        <dbReference type="ARBA" id="ARBA00006288"/>
    </source>
</evidence>
<dbReference type="InterPro" id="IPR009100">
    <property type="entry name" value="AcylCoA_DH/oxidase_NM_dom_sf"/>
</dbReference>